<evidence type="ECO:0008006" key="4">
    <source>
        <dbReference type="Google" id="ProtNLM"/>
    </source>
</evidence>
<name>A0A7J6NCS6_PEROL</name>
<dbReference type="OrthoDB" id="445734at2759"/>
<dbReference type="Proteomes" id="UP000541610">
    <property type="component" value="Unassembled WGS sequence"/>
</dbReference>
<proteinExistence type="predicted"/>
<dbReference type="AlphaFoldDB" id="A0A7J6NCS6"/>
<feature type="region of interest" description="Disordered" evidence="1">
    <location>
        <begin position="248"/>
        <end position="287"/>
    </location>
</feature>
<accession>A0A7J6NCS6</accession>
<sequence>MPAVQDIIQLTIQGQQGADVWGPKIVTSLEAYGIVSALLLSSISEDTIAAVTSNACEGTAANEIDQKKHNVKTVIKGAATEAANQLRLLHERSLTEERGRAKKLAVDLPALCRTAHEAGTKISFLPNMLPPLPAMKKVHDNPLLYVDLSDFRFPKHVYDNEVETVTTITGEVVQHRRSDSKNSNIVSIGQWNECFFRYATALQLFIDAEASYRKSGALTVASGAISMKDMFGDEAYIRPKLDMEESYGKGKGFKGKGSKGKGGEGKAKGSQRSAPYSSPAEPAPTPQSIQCLRERVLLKPRQEEINVDGSGASRRWIIVIERRLLFDVGDKVGEQQAHLQFYNTTAYNSKGNWKDEVLETLGPEYCTWFKNRSADTPGVLQQLQAALEDAVTRALTPPVSEQLSAWKTNFIGLDKSAEGLAVSFTSVLGSSTARSPQCNIRAQLTRDLLVAISQPGVPEDFDICNEVQCGCHVGYGRPVRATGLWPKDRGPKHCGFGLSYEDGQVWKNYRSADDVADLVQATLDDEVAKGHMAKLPAAPEGAVITKLACVSKPNGKVRLIDDLRRSGVNEKIHCEETICLPGLASAAFLVQQQKKRSPEEELVWIEADIASAFRHIPVHVEDQKLLLNHVEESSAVVPILCMRTPHIEKVGPVRHRYWFGYDLR</sequence>
<comment type="caution">
    <text evidence="2">The sequence shown here is derived from an EMBL/GenBank/DDBJ whole genome shotgun (WGS) entry which is preliminary data.</text>
</comment>
<protein>
    <recommendedName>
        <fullName evidence="4">Reverse transcriptase domain-containing protein</fullName>
    </recommendedName>
</protein>
<gene>
    <name evidence="2" type="ORF">FOZ60_012348</name>
</gene>
<evidence type="ECO:0000256" key="1">
    <source>
        <dbReference type="SAM" id="MobiDB-lite"/>
    </source>
</evidence>
<organism evidence="2 3">
    <name type="scientific">Perkinsus olseni</name>
    <name type="common">Perkinsus atlanticus</name>
    <dbReference type="NCBI Taxonomy" id="32597"/>
    <lineage>
        <taxon>Eukaryota</taxon>
        <taxon>Sar</taxon>
        <taxon>Alveolata</taxon>
        <taxon>Perkinsozoa</taxon>
        <taxon>Perkinsea</taxon>
        <taxon>Perkinsida</taxon>
        <taxon>Perkinsidae</taxon>
        <taxon>Perkinsus</taxon>
    </lineage>
</organism>
<reference evidence="2 3" key="1">
    <citation type="submission" date="2020-04" db="EMBL/GenBank/DDBJ databases">
        <title>Perkinsus olseni comparative genomics.</title>
        <authorList>
            <person name="Bogema D.R."/>
        </authorList>
    </citation>
    <scope>NUCLEOTIDE SEQUENCE [LARGE SCALE GENOMIC DNA]</scope>
    <source>
        <strain evidence="2">00978-12</strain>
    </source>
</reference>
<evidence type="ECO:0000313" key="2">
    <source>
        <dbReference type="EMBL" id="KAF4681280.1"/>
    </source>
</evidence>
<dbReference type="EMBL" id="JABANP010000528">
    <property type="protein sequence ID" value="KAF4681280.1"/>
    <property type="molecule type" value="Genomic_DNA"/>
</dbReference>
<evidence type="ECO:0000313" key="3">
    <source>
        <dbReference type="Proteomes" id="UP000541610"/>
    </source>
</evidence>